<proteinExistence type="predicted"/>
<dbReference type="RefSeq" id="WP_235293670.1">
    <property type="nucleotide sequence ID" value="NZ_BSOH01000020.1"/>
</dbReference>
<evidence type="ECO:0000313" key="1">
    <source>
        <dbReference type="EMBL" id="GLR18306.1"/>
    </source>
</evidence>
<dbReference type="Proteomes" id="UP001156666">
    <property type="component" value="Unassembled WGS sequence"/>
</dbReference>
<protein>
    <recommendedName>
        <fullName evidence="3">ABC transporter ATPase</fullName>
    </recommendedName>
</protein>
<evidence type="ECO:0008006" key="3">
    <source>
        <dbReference type="Google" id="ProtNLM"/>
    </source>
</evidence>
<reference evidence="1" key="2">
    <citation type="submission" date="2023-01" db="EMBL/GenBank/DDBJ databases">
        <title>Draft genome sequence of Portibacter lacus strain NBRC 108769.</title>
        <authorList>
            <person name="Sun Q."/>
            <person name="Mori K."/>
        </authorList>
    </citation>
    <scope>NUCLEOTIDE SEQUENCE</scope>
    <source>
        <strain evidence="1">NBRC 108769</strain>
    </source>
</reference>
<keyword evidence="2" id="KW-1185">Reference proteome</keyword>
<sequence length="159" mass="18530">MTDLIALDEGSKVWIYHCSDVIPEEKIPEIKQHIFNFVSQWVSHSRELKAYGNIFHNRLLCLFVDESQAGASGCSIDSSVRFIKDLGAHYNVDFFDRMIFSYIIDDEVYTAKKAKLKELYLSGEINDETLFFDPLVKNKDQFINHWLVPLGDSWMKRMV</sequence>
<dbReference type="AlphaFoldDB" id="A0AA37ST69"/>
<organism evidence="1 2">
    <name type="scientific">Portibacter lacus</name>
    <dbReference type="NCBI Taxonomy" id="1099794"/>
    <lineage>
        <taxon>Bacteria</taxon>
        <taxon>Pseudomonadati</taxon>
        <taxon>Bacteroidota</taxon>
        <taxon>Saprospiria</taxon>
        <taxon>Saprospirales</taxon>
        <taxon>Haliscomenobacteraceae</taxon>
        <taxon>Portibacter</taxon>
    </lineage>
</organism>
<accession>A0AA37ST69</accession>
<comment type="caution">
    <text evidence="1">The sequence shown here is derived from an EMBL/GenBank/DDBJ whole genome shotgun (WGS) entry which is preliminary data.</text>
</comment>
<name>A0AA37ST69_9BACT</name>
<gene>
    <name evidence="1" type="ORF">GCM10007940_29220</name>
</gene>
<evidence type="ECO:0000313" key="2">
    <source>
        <dbReference type="Proteomes" id="UP001156666"/>
    </source>
</evidence>
<dbReference type="EMBL" id="BSOH01000020">
    <property type="protein sequence ID" value="GLR18306.1"/>
    <property type="molecule type" value="Genomic_DNA"/>
</dbReference>
<reference evidence="1" key="1">
    <citation type="journal article" date="2014" name="Int. J. Syst. Evol. Microbiol.">
        <title>Complete genome sequence of Corynebacterium casei LMG S-19264T (=DSM 44701T), isolated from a smear-ripened cheese.</title>
        <authorList>
            <consortium name="US DOE Joint Genome Institute (JGI-PGF)"/>
            <person name="Walter F."/>
            <person name="Albersmeier A."/>
            <person name="Kalinowski J."/>
            <person name="Ruckert C."/>
        </authorList>
    </citation>
    <scope>NUCLEOTIDE SEQUENCE</scope>
    <source>
        <strain evidence="1">NBRC 108769</strain>
    </source>
</reference>